<evidence type="ECO:0000256" key="1">
    <source>
        <dbReference type="ARBA" id="ARBA00023125"/>
    </source>
</evidence>
<comment type="caution">
    <text evidence="3">The sequence shown here is derived from an EMBL/GenBank/DDBJ whole genome shotgun (WGS) entry which is preliminary data.</text>
</comment>
<dbReference type="RefSeq" id="WP_205359435.1">
    <property type="nucleotide sequence ID" value="NZ_JADKYB010000013.1"/>
</dbReference>
<dbReference type="Pfam" id="PF12625">
    <property type="entry name" value="Arabinose_bd"/>
    <property type="match status" value="1"/>
</dbReference>
<proteinExistence type="predicted"/>
<evidence type="ECO:0000313" key="4">
    <source>
        <dbReference type="Proteomes" id="UP000749040"/>
    </source>
</evidence>
<dbReference type="InterPro" id="IPR032687">
    <property type="entry name" value="AraC-type_N"/>
</dbReference>
<dbReference type="Proteomes" id="UP000749040">
    <property type="component" value="Unassembled WGS sequence"/>
</dbReference>
<evidence type="ECO:0000259" key="2">
    <source>
        <dbReference type="Pfam" id="PF12625"/>
    </source>
</evidence>
<keyword evidence="1" id="KW-0238">DNA-binding</keyword>
<organism evidence="3 4">
    <name type="scientific">Actinacidiphila acididurans</name>
    <dbReference type="NCBI Taxonomy" id="2784346"/>
    <lineage>
        <taxon>Bacteria</taxon>
        <taxon>Bacillati</taxon>
        <taxon>Actinomycetota</taxon>
        <taxon>Actinomycetes</taxon>
        <taxon>Kitasatosporales</taxon>
        <taxon>Streptomycetaceae</taxon>
        <taxon>Actinacidiphila</taxon>
    </lineage>
</organism>
<gene>
    <name evidence="3" type="ORF">ITX44_24160</name>
</gene>
<dbReference type="Gene3D" id="1.10.10.60">
    <property type="entry name" value="Homeodomain-like"/>
    <property type="match status" value="1"/>
</dbReference>
<dbReference type="EMBL" id="JADKYB010000013">
    <property type="protein sequence ID" value="MBM9507580.1"/>
    <property type="molecule type" value="Genomic_DNA"/>
</dbReference>
<protein>
    <submittedName>
        <fullName evidence="3">AraC family transcriptional regulator ligand-binding domain-containing protein</fullName>
    </submittedName>
</protein>
<keyword evidence="4" id="KW-1185">Reference proteome</keyword>
<sequence length="338" mass="35788">MLPAPVPAAASLTESVMVPRFIATASARGPREAEALLRAAGLPTVLRDPETARSPSAATYRLWGAVLAAHGRPDAGLLAAADYRPGRLDLFDYLLSTAPTVGEGLARAAAGIHLVSSNSALSTTVRGDEVEIGYGVLCGDEELRGVVAEFALGVVTAQLRWATGTALSPLRVSLTHRAPRRAGAYRRVFGPAGLEFGAAADSITLRRADLERPLVTADPALAAIIRRAAEAVRPPRPPDGGPVPGLREVIIAQLPGGRPSLAEAARRLAVSTRTLQRRLTEAGTTWRAELDAVRREQSAGLWPDGSCAQTRAARLGFAESRSLRRAMNRWDARDRDAV</sequence>
<feature type="domain" description="HTH-type transcriptional regulator AraC-type N-terminal" evidence="2">
    <location>
        <begin position="33"/>
        <end position="214"/>
    </location>
</feature>
<name>A0ABS2TW70_9ACTN</name>
<reference evidence="3 4" key="1">
    <citation type="submission" date="2021-01" db="EMBL/GenBank/DDBJ databases">
        <title>Streptomyces acididurans sp. nov., isolated from a peat swamp forest soil.</title>
        <authorList>
            <person name="Chantavorakit T."/>
            <person name="Duangmal K."/>
        </authorList>
    </citation>
    <scope>NUCLEOTIDE SEQUENCE [LARGE SCALE GENOMIC DNA]</scope>
    <source>
        <strain evidence="3 4">KK5PA1</strain>
    </source>
</reference>
<evidence type="ECO:0000313" key="3">
    <source>
        <dbReference type="EMBL" id="MBM9507580.1"/>
    </source>
</evidence>
<dbReference type="PANTHER" id="PTHR47894">
    <property type="entry name" value="HTH-TYPE TRANSCRIPTIONAL REGULATOR GADX"/>
    <property type="match status" value="1"/>
</dbReference>
<accession>A0ABS2TW70</accession>
<dbReference type="PANTHER" id="PTHR47894:SF1">
    <property type="entry name" value="HTH-TYPE TRANSCRIPTIONAL REGULATOR VQSM"/>
    <property type="match status" value="1"/>
</dbReference>